<dbReference type="EMBL" id="UINC01000460">
    <property type="protein sequence ID" value="SUZ55771.1"/>
    <property type="molecule type" value="Genomic_DNA"/>
</dbReference>
<accession>A0A381NMF8</accession>
<dbReference type="InterPro" id="IPR020843">
    <property type="entry name" value="ER"/>
</dbReference>
<name>A0A381NMF8_9ZZZZ</name>
<dbReference type="InterPro" id="IPR013149">
    <property type="entry name" value="ADH-like_C"/>
</dbReference>
<dbReference type="Pfam" id="PF00107">
    <property type="entry name" value="ADH_zinc_N"/>
    <property type="match status" value="1"/>
</dbReference>
<gene>
    <name evidence="3" type="ORF">METZ01_LOCUS8625</name>
</gene>
<evidence type="ECO:0000256" key="1">
    <source>
        <dbReference type="ARBA" id="ARBA00022857"/>
    </source>
</evidence>
<dbReference type="SUPFAM" id="SSF50129">
    <property type="entry name" value="GroES-like"/>
    <property type="match status" value="1"/>
</dbReference>
<feature type="domain" description="Enoyl reductase (ER)" evidence="2">
    <location>
        <begin position="10"/>
        <end position="340"/>
    </location>
</feature>
<keyword evidence="1" id="KW-0521">NADP</keyword>
<dbReference type="InterPro" id="IPR011032">
    <property type="entry name" value="GroES-like_sf"/>
</dbReference>
<dbReference type="PANTHER" id="PTHR44154:SF1">
    <property type="entry name" value="QUINONE OXIDOREDUCTASE"/>
    <property type="match status" value="1"/>
</dbReference>
<dbReference type="InterPro" id="IPR013154">
    <property type="entry name" value="ADH-like_N"/>
</dbReference>
<organism evidence="3">
    <name type="scientific">marine metagenome</name>
    <dbReference type="NCBI Taxonomy" id="408172"/>
    <lineage>
        <taxon>unclassified sequences</taxon>
        <taxon>metagenomes</taxon>
        <taxon>ecological metagenomes</taxon>
    </lineage>
</organism>
<dbReference type="SMART" id="SM00829">
    <property type="entry name" value="PKS_ER"/>
    <property type="match status" value="1"/>
</dbReference>
<reference evidence="3" key="1">
    <citation type="submission" date="2018-05" db="EMBL/GenBank/DDBJ databases">
        <authorList>
            <person name="Lanie J.A."/>
            <person name="Ng W.-L."/>
            <person name="Kazmierczak K.M."/>
            <person name="Andrzejewski T.M."/>
            <person name="Davidsen T.M."/>
            <person name="Wayne K.J."/>
            <person name="Tettelin H."/>
            <person name="Glass J.I."/>
            <person name="Rusch D."/>
            <person name="Podicherti R."/>
            <person name="Tsui H.-C.T."/>
            <person name="Winkler M.E."/>
        </authorList>
    </citation>
    <scope>NUCLEOTIDE SEQUENCE</scope>
</reference>
<sequence length="342" mass="37443">MKAVRISKHGGLDALTYDDIPEPDCPSDKVKIRVKAAAINHLDIWVRKGLPGMPVSLPLILGSDASGTIVEVGSQVHNFQTGNDVVIQPGTFCGNCHHCKERKENYCSEYGILGETENGTLAEYVILDPVNIHKKPEHLSFPDAASMQLVFMTAYQMLIIRAKLQPNETVLIYGGSSGIGSAAIQISRDLGANVIATSGSDLKCEFSKNLGAHHVVNHNEGNWKDEIKLITEMNGINVVFEHVGSATWKESIRLLSKGGRLVTCGATTGADVDINLAHLFMKQQSILGSTMSNIPAFKKVMAKINQKKYLPNVDKIFAMKDIREAHNYIENRQQMGKVVLLP</sequence>
<dbReference type="Gene3D" id="3.40.50.720">
    <property type="entry name" value="NAD(P)-binding Rossmann-like Domain"/>
    <property type="match status" value="1"/>
</dbReference>
<dbReference type="InterPro" id="IPR051603">
    <property type="entry name" value="Zinc-ADH_QOR/CCCR"/>
</dbReference>
<dbReference type="InterPro" id="IPR036291">
    <property type="entry name" value="NAD(P)-bd_dom_sf"/>
</dbReference>
<dbReference type="PANTHER" id="PTHR44154">
    <property type="entry name" value="QUINONE OXIDOREDUCTASE"/>
    <property type="match status" value="1"/>
</dbReference>
<evidence type="ECO:0000259" key="2">
    <source>
        <dbReference type="SMART" id="SM00829"/>
    </source>
</evidence>
<dbReference type="AlphaFoldDB" id="A0A381NMF8"/>
<evidence type="ECO:0000313" key="3">
    <source>
        <dbReference type="EMBL" id="SUZ55771.1"/>
    </source>
</evidence>
<protein>
    <recommendedName>
        <fullName evidence="2">Enoyl reductase (ER) domain-containing protein</fullName>
    </recommendedName>
</protein>
<dbReference type="GO" id="GO:0016491">
    <property type="term" value="F:oxidoreductase activity"/>
    <property type="evidence" value="ECO:0007669"/>
    <property type="project" value="InterPro"/>
</dbReference>
<dbReference type="Pfam" id="PF08240">
    <property type="entry name" value="ADH_N"/>
    <property type="match status" value="1"/>
</dbReference>
<dbReference type="SUPFAM" id="SSF51735">
    <property type="entry name" value="NAD(P)-binding Rossmann-fold domains"/>
    <property type="match status" value="1"/>
</dbReference>
<proteinExistence type="predicted"/>
<dbReference type="Gene3D" id="3.90.180.10">
    <property type="entry name" value="Medium-chain alcohol dehydrogenases, catalytic domain"/>
    <property type="match status" value="1"/>
</dbReference>